<sequence>MLTANPKAHLSPKDLVRQLASEAQLLPGWSLNDRAFHASFAANRAYFDHVAKVHCAIKNFFLSQGHTLSDWQSITTNPKSFNRIWRQALGLPLDDAPPPLALRRVLPTF</sequence>
<protein>
    <submittedName>
        <fullName evidence="1">Uncharacterized protein</fullName>
    </submittedName>
</protein>
<accession>A0ABY3CE14</accession>
<evidence type="ECO:0000313" key="1">
    <source>
        <dbReference type="EMBL" id="TRW99935.1"/>
    </source>
</evidence>
<evidence type="ECO:0000313" key="2">
    <source>
        <dbReference type="Proteomes" id="UP000733744"/>
    </source>
</evidence>
<organism evidence="1 2">
    <name type="scientific">Candidatus Methylobacter oryzae</name>
    <dbReference type="NCBI Taxonomy" id="2497749"/>
    <lineage>
        <taxon>Bacteria</taxon>
        <taxon>Pseudomonadati</taxon>
        <taxon>Pseudomonadota</taxon>
        <taxon>Gammaproteobacteria</taxon>
        <taxon>Methylococcales</taxon>
        <taxon>Methylococcaceae</taxon>
        <taxon>Methylobacter</taxon>
    </lineage>
</organism>
<dbReference type="Proteomes" id="UP000733744">
    <property type="component" value="Unassembled WGS sequence"/>
</dbReference>
<gene>
    <name evidence="1" type="ORF">EKO24_006420</name>
</gene>
<dbReference type="EMBL" id="RYFG02000047">
    <property type="protein sequence ID" value="TRW99935.1"/>
    <property type="molecule type" value="Genomic_DNA"/>
</dbReference>
<dbReference type="RefSeq" id="WP_127027385.1">
    <property type="nucleotide sequence ID" value="NZ_RYFG02000047.1"/>
</dbReference>
<name>A0ABY3CE14_9GAMM</name>
<comment type="caution">
    <text evidence="1">The sequence shown here is derived from an EMBL/GenBank/DDBJ whole genome shotgun (WGS) entry which is preliminary data.</text>
</comment>
<reference evidence="1 2" key="1">
    <citation type="journal article" date="2019" name="Antonie Van Leeuwenhoek">
        <title>Description of 'Ca. Methylobacter oryzae' KRF1, a novel species from the environmentally important Methylobacter clade 2.</title>
        <authorList>
            <person name="Khatri K."/>
            <person name="Mohite J.A."/>
            <person name="Pandit P.S."/>
            <person name="Bahulikar R."/>
            <person name="Rahalkar M.C."/>
        </authorList>
    </citation>
    <scope>NUCLEOTIDE SEQUENCE [LARGE SCALE GENOMIC DNA]</scope>
    <source>
        <strain evidence="1 2">KRF1</strain>
    </source>
</reference>
<proteinExistence type="predicted"/>
<keyword evidence="2" id="KW-1185">Reference proteome</keyword>